<dbReference type="SMART" id="SM00271">
    <property type="entry name" value="DnaJ"/>
    <property type="match status" value="1"/>
</dbReference>
<dbReference type="EMBL" id="VUNN01000006">
    <property type="protein sequence ID" value="MSU06114.1"/>
    <property type="molecule type" value="Genomic_DNA"/>
</dbReference>
<evidence type="ECO:0000256" key="1">
    <source>
        <dbReference type="ARBA" id="ARBA00022737"/>
    </source>
</evidence>
<dbReference type="InterPro" id="IPR001623">
    <property type="entry name" value="DnaJ_domain"/>
</dbReference>
<dbReference type="AlphaFoldDB" id="A0A7X2PC10"/>
<evidence type="ECO:0000256" key="2">
    <source>
        <dbReference type="ARBA" id="ARBA00022803"/>
    </source>
</evidence>
<dbReference type="Gene3D" id="1.25.40.10">
    <property type="entry name" value="Tetratricopeptide repeat domain"/>
    <property type="match status" value="1"/>
</dbReference>
<evidence type="ECO:0000259" key="3">
    <source>
        <dbReference type="PROSITE" id="PS50076"/>
    </source>
</evidence>
<keyword evidence="2" id="KW-0802">TPR repeat</keyword>
<keyword evidence="5" id="KW-1185">Reference proteome</keyword>
<dbReference type="InterPro" id="IPR036869">
    <property type="entry name" value="J_dom_sf"/>
</dbReference>
<dbReference type="RefSeq" id="WP_154425090.1">
    <property type="nucleotide sequence ID" value="NZ_VUNN01000006.1"/>
</dbReference>
<dbReference type="InterPro" id="IPR011990">
    <property type="entry name" value="TPR-like_helical_dom_sf"/>
</dbReference>
<keyword evidence="1" id="KW-0677">Repeat</keyword>
<accession>A0A7X2PC10</accession>
<feature type="domain" description="J" evidence="3">
    <location>
        <begin position="3"/>
        <end position="66"/>
    </location>
</feature>
<dbReference type="PANTHER" id="PTHR45188:SF2">
    <property type="entry name" value="DNAJ HOMOLOG SUBFAMILY C MEMBER 7"/>
    <property type="match status" value="1"/>
</dbReference>
<reference evidence="4 5" key="1">
    <citation type="submission" date="2019-08" db="EMBL/GenBank/DDBJ databases">
        <title>In-depth cultivation of the pig gut microbiome towards novel bacterial diversity and tailored functional studies.</title>
        <authorList>
            <person name="Wylensek D."/>
            <person name="Hitch T.C.A."/>
            <person name="Clavel T."/>
        </authorList>
    </citation>
    <scope>NUCLEOTIDE SEQUENCE [LARGE SCALE GENOMIC DNA]</scope>
    <source>
        <strain evidence="4 5">NM-380-WT-3C1</strain>
    </source>
</reference>
<sequence length="193" mass="21837">MRDPYSVLGVSPNASEEEIKKAYKKLAKQYHPDVTGNSPEAEKMMQEINAAYDEVMNKKNSYNPFEAASNNNNSSDEPLVYQAAQNYIRYHRFKEALNALSQIDIKERTAKWYYLSAICHANLGNATEATLNARKACSLDPGNSEYSNLLNYLETGRSTYQQTNRSYGNVYTGGLGSFCLSLIMMRFCCFFCC</sequence>
<dbReference type="PROSITE" id="PS50076">
    <property type="entry name" value="DNAJ_2"/>
    <property type="match status" value="1"/>
</dbReference>
<evidence type="ECO:0000313" key="5">
    <source>
        <dbReference type="Proteomes" id="UP000460549"/>
    </source>
</evidence>
<organism evidence="4 5">
    <name type="scientific">Bullifex porci</name>
    <dbReference type="NCBI Taxonomy" id="2606638"/>
    <lineage>
        <taxon>Bacteria</taxon>
        <taxon>Pseudomonadati</taxon>
        <taxon>Spirochaetota</taxon>
        <taxon>Spirochaetia</taxon>
        <taxon>Spirochaetales</taxon>
        <taxon>Spirochaetaceae</taxon>
        <taxon>Bullifex</taxon>
    </lineage>
</organism>
<dbReference type="CDD" id="cd06257">
    <property type="entry name" value="DnaJ"/>
    <property type="match status" value="1"/>
</dbReference>
<dbReference type="Gene3D" id="1.10.287.110">
    <property type="entry name" value="DnaJ domain"/>
    <property type="match status" value="1"/>
</dbReference>
<dbReference type="SUPFAM" id="SSF48452">
    <property type="entry name" value="TPR-like"/>
    <property type="match status" value="1"/>
</dbReference>
<proteinExistence type="predicted"/>
<name>A0A7X2PC10_9SPIO</name>
<dbReference type="Proteomes" id="UP000460549">
    <property type="component" value="Unassembled WGS sequence"/>
</dbReference>
<dbReference type="PANTHER" id="PTHR45188">
    <property type="entry name" value="DNAJ PROTEIN P58IPK HOMOLOG"/>
    <property type="match status" value="1"/>
</dbReference>
<evidence type="ECO:0000313" key="4">
    <source>
        <dbReference type="EMBL" id="MSU06114.1"/>
    </source>
</evidence>
<comment type="caution">
    <text evidence="4">The sequence shown here is derived from an EMBL/GenBank/DDBJ whole genome shotgun (WGS) entry which is preliminary data.</text>
</comment>
<dbReference type="SUPFAM" id="SSF46565">
    <property type="entry name" value="Chaperone J-domain"/>
    <property type="match status" value="1"/>
</dbReference>
<gene>
    <name evidence="4" type="ORF">FYJ80_04905</name>
</gene>
<dbReference type="Pfam" id="PF00226">
    <property type="entry name" value="DnaJ"/>
    <property type="match status" value="1"/>
</dbReference>
<protein>
    <submittedName>
        <fullName evidence="4">DnaJ domain-containing protein</fullName>
    </submittedName>
</protein>
<dbReference type="PRINTS" id="PR00625">
    <property type="entry name" value="JDOMAIN"/>
</dbReference>